<accession>A0A414FZ24</accession>
<feature type="transmembrane region" description="Helical" evidence="1">
    <location>
        <begin position="252"/>
        <end position="272"/>
    </location>
</feature>
<dbReference type="Pfam" id="PF03613">
    <property type="entry name" value="EIID-AGA"/>
    <property type="match status" value="1"/>
</dbReference>
<keyword evidence="1" id="KW-1133">Transmembrane helix</keyword>
<dbReference type="InterPro" id="IPR004704">
    <property type="entry name" value="PTS_IID_man"/>
</dbReference>
<feature type="transmembrane region" description="Helical" evidence="1">
    <location>
        <begin position="229"/>
        <end position="245"/>
    </location>
</feature>
<dbReference type="EMBL" id="QSJI01000002">
    <property type="protein sequence ID" value="RHD56788.1"/>
    <property type="molecule type" value="Genomic_DNA"/>
</dbReference>
<proteinExistence type="predicted"/>
<dbReference type="AlphaFoldDB" id="A0A414FZ24"/>
<dbReference type="PANTHER" id="PTHR32502">
    <property type="entry name" value="N-ACETYLGALACTOSAMINE PERMEASE II COMPONENT-RELATED"/>
    <property type="match status" value="1"/>
</dbReference>
<organism evidence="3 4">
    <name type="scientific">Collinsella intestinalis</name>
    <dbReference type="NCBI Taxonomy" id="147207"/>
    <lineage>
        <taxon>Bacteria</taxon>
        <taxon>Bacillati</taxon>
        <taxon>Actinomycetota</taxon>
        <taxon>Coriobacteriia</taxon>
        <taxon>Coriobacteriales</taxon>
        <taxon>Coriobacteriaceae</taxon>
        <taxon>Collinsella</taxon>
    </lineage>
</organism>
<evidence type="ECO:0000313" key="4">
    <source>
        <dbReference type="Proteomes" id="UP000286050"/>
    </source>
</evidence>
<evidence type="ECO:0000313" key="3">
    <source>
        <dbReference type="EMBL" id="RHD56788.1"/>
    </source>
</evidence>
<dbReference type="GO" id="GO:0005886">
    <property type="term" value="C:plasma membrane"/>
    <property type="evidence" value="ECO:0007669"/>
    <property type="project" value="TreeGrafter"/>
</dbReference>
<keyword evidence="1" id="KW-0812">Transmembrane</keyword>
<reference evidence="2" key="2">
    <citation type="submission" date="2021-02" db="EMBL/GenBank/DDBJ databases">
        <title>Infant gut strain persistence is associated with maternal origin, phylogeny, and functional potential including surface adhesion and iron acquisition.</title>
        <authorList>
            <person name="Lou Y.C."/>
        </authorList>
    </citation>
    <scope>NUCLEOTIDE SEQUENCE</scope>
    <source>
        <strain evidence="2">L3_128_245G1_dasL3_128_245G1_concoct_49</strain>
    </source>
</reference>
<feature type="transmembrane region" description="Helical" evidence="1">
    <location>
        <begin position="118"/>
        <end position="139"/>
    </location>
</feature>
<evidence type="ECO:0000313" key="2">
    <source>
        <dbReference type="EMBL" id="MBS5147246.1"/>
    </source>
</evidence>
<feature type="transmembrane region" description="Helical" evidence="1">
    <location>
        <begin position="187"/>
        <end position="209"/>
    </location>
</feature>
<dbReference type="InterPro" id="IPR050303">
    <property type="entry name" value="GatZ_KbaZ_carbometab"/>
</dbReference>
<gene>
    <name evidence="3" type="ORF">DW787_04495</name>
    <name evidence="2" type="ORF">KHY67_06045</name>
</gene>
<comment type="caution">
    <text evidence="3">The sequence shown here is derived from an EMBL/GenBank/DDBJ whole genome shotgun (WGS) entry which is preliminary data.</text>
</comment>
<dbReference type="PROSITE" id="PS51108">
    <property type="entry name" value="PTS_EIID"/>
    <property type="match status" value="1"/>
</dbReference>
<evidence type="ECO:0000256" key="1">
    <source>
        <dbReference type="SAM" id="Phobius"/>
    </source>
</evidence>
<keyword evidence="1" id="KW-0472">Membrane</keyword>
<dbReference type="PANTHER" id="PTHR32502:SF23">
    <property type="entry name" value="TRANSPORT PROTEIN, PTS SYSTEM"/>
    <property type="match status" value="1"/>
</dbReference>
<sequence length="273" mass="29177">MSSSDATKKLGKKELRSLFLRSFSTSHAWHFERQQHMAFCWMMIPAIKKLYDRPEDRIAAYQRHLEFYNCHTALQPLIGGIVCAMEEENANNEEFDTSSISSMKVALMGPLAGIGDSLIGGTLRIIATGIAGGLCMAGSPFGPLLFLLIFNAVNIALRCLGVKYGYGLGENIISKVSDPSTMQKLTCALSIVGLMVIGGMIATNVAITTPIAFDISGTAFSLQDTLDSIFPKLLPVAAFGILYALNKKGVNVLAQIIAIMVLGVALGAVGILG</sequence>
<dbReference type="EMBL" id="JAGZJA010000008">
    <property type="protein sequence ID" value="MBS5147246.1"/>
    <property type="molecule type" value="Genomic_DNA"/>
</dbReference>
<dbReference type="RefSeq" id="WP_118271782.1">
    <property type="nucleotide sequence ID" value="NZ_QSJI01000002.1"/>
</dbReference>
<reference evidence="3 4" key="1">
    <citation type="submission" date="2018-08" db="EMBL/GenBank/DDBJ databases">
        <title>A genome reference for cultivated species of the human gut microbiota.</title>
        <authorList>
            <person name="Zou Y."/>
            <person name="Xue W."/>
            <person name="Luo G."/>
        </authorList>
    </citation>
    <scope>NUCLEOTIDE SEQUENCE [LARGE SCALE GENOMIC DNA]</scope>
    <source>
        <strain evidence="3 4">AM30-5LB</strain>
    </source>
</reference>
<dbReference type="Proteomes" id="UP000738879">
    <property type="component" value="Unassembled WGS sequence"/>
</dbReference>
<protein>
    <submittedName>
        <fullName evidence="3">PTS system mannose/fructose/sorbose family transporter subunit IID</fullName>
    </submittedName>
</protein>
<name>A0A414FZ24_9ACTN</name>
<dbReference type="Proteomes" id="UP000286050">
    <property type="component" value="Unassembled WGS sequence"/>
</dbReference>
<dbReference type="GO" id="GO:0009401">
    <property type="term" value="P:phosphoenolpyruvate-dependent sugar phosphotransferase system"/>
    <property type="evidence" value="ECO:0007669"/>
    <property type="project" value="InterPro"/>
</dbReference>